<dbReference type="PANTHER" id="PTHR47019:SF1">
    <property type="entry name" value="LIPID II FLIPPASE MURJ"/>
    <property type="match status" value="1"/>
</dbReference>
<dbReference type="InterPro" id="IPR051050">
    <property type="entry name" value="Lipid_II_flippase_MurJ/MviN"/>
</dbReference>
<keyword evidence="3 10" id="KW-0812">Transmembrane</keyword>
<evidence type="ECO:0000256" key="5">
    <source>
        <dbReference type="ARBA" id="ARBA00022984"/>
    </source>
</evidence>
<evidence type="ECO:0000256" key="9">
    <source>
        <dbReference type="ARBA" id="ARBA00061532"/>
    </source>
</evidence>
<feature type="transmembrane region" description="Helical" evidence="10">
    <location>
        <begin position="348"/>
        <end position="370"/>
    </location>
</feature>
<evidence type="ECO:0000313" key="12">
    <source>
        <dbReference type="EMBL" id="NNM72679.1"/>
    </source>
</evidence>
<keyword evidence="10 11" id="KW-0961">Cell wall biogenesis/degradation</keyword>
<gene>
    <name evidence="10 12" type="primary">murJ</name>
    <name evidence="12" type="ORF">HJG44_09825</name>
</gene>
<dbReference type="RefSeq" id="WP_171218130.1">
    <property type="nucleotide sequence ID" value="NZ_JABEPP010000002.1"/>
</dbReference>
<comment type="function">
    <text evidence="8 10 11">Involved in peptidoglycan biosynthesis. Transports lipid-linked peptidoglycan precursors from the inner to the outer leaflet of the cytoplasmic membrane.</text>
</comment>
<keyword evidence="10 11" id="KW-0813">Transport</keyword>
<evidence type="ECO:0000256" key="2">
    <source>
        <dbReference type="ARBA" id="ARBA00022475"/>
    </source>
</evidence>
<dbReference type="GO" id="GO:0008360">
    <property type="term" value="P:regulation of cell shape"/>
    <property type="evidence" value="ECO:0007669"/>
    <property type="project" value="UniProtKB-UniRule"/>
</dbReference>
<feature type="transmembrane region" description="Helical" evidence="10">
    <location>
        <begin position="20"/>
        <end position="43"/>
    </location>
</feature>
<comment type="caution">
    <text evidence="10">Lacks conserved residue(s) required for the propagation of feature annotation.</text>
</comment>
<feature type="transmembrane region" description="Helical" evidence="10">
    <location>
        <begin position="477"/>
        <end position="499"/>
    </location>
</feature>
<dbReference type="HAMAP" id="MF_02078">
    <property type="entry name" value="MurJ_MviN"/>
    <property type="match status" value="1"/>
</dbReference>
<feature type="transmembrane region" description="Helical" evidence="10">
    <location>
        <begin position="183"/>
        <end position="201"/>
    </location>
</feature>
<dbReference type="PRINTS" id="PR01806">
    <property type="entry name" value="VIRFACTRMVIN"/>
</dbReference>
<dbReference type="PANTHER" id="PTHR47019">
    <property type="entry name" value="LIPID II FLIPPASE MURJ"/>
    <property type="match status" value="1"/>
</dbReference>
<evidence type="ECO:0000256" key="8">
    <source>
        <dbReference type="ARBA" id="ARBA00060041"/>
    </source>
</evidence>
<dbReference type="UniPathway" id="UPA00219"/>
<evidence type="ECO:0000256" key="10">
    <source>
        <dbReference type="HAMAP-Rule" id="MF_02078"/>
    </source>
</evidence>
<feature type="transmembrane region" description="Helical" evidence="10">
    <location>
        <begin position="129"/>
        <end position="147"/>
    </location>
</feature>
<proteinExistence type="inferred from homology"/>
<keyword evidence="5 10" id="KW-0573">Peptidoglycan synthesis</keyword>
<dbReference type="GO" id="GO:0034204">
    <property type="term" value="P:lipid translocation"/>
    <property type="evidence" value="ECO:0007669"/>
    <property type="project" value="TreeGrafter"/>
</dbReference>
<keyword evidence="4 10" id="KW-0133">Cell shape</keyword>
<dbReference type="CDD" id="cd13123">
    <property type="entry name" value="MATE_MurJ_like"/>
    <property type="match status" value="1"/>
</dbReference>
<dbReference type="PIRSF" id="PIRSF002869">
    <property type="entry name" value="MviN"/>
    <property type="match status" value="1"/>
</dbReference>
<dbReference type="GO" id="GO:0009252">
    <property type="term" value="P:peptidoglycan biosynthetic process"/>
    <property type="evidence" value="ECO:0007669"/>
    <property type="project" value="UniProtKB-UniRule"/>
</dbReference>
<feature type="transmembrane region" description="Helical" evidence="10">
    <location>
        <begin position="305"/>
        <end position="327"/>
    </location>
</feature>
<evidence type="ECO:0000256" key="1">
    <source>
        <dbReference type="ARBA" id="ARBA00004651"/>
    </source>
</evidence>
<protein>
    <recommendedName>
        <fullName evidence="10">Probable lipid II flippase MurJ</fullName>
    </recommendedName>
</protein>
<evidence type="ECO:0000256" key="7">
    <source>
        <dbReference type="ARBA" id="ARBA00023136"/>
    </source>
</evidence>
<comment type="similarity">
    <text evidence="9 10 11">Belongs to the MurJ/MviN family.</text>
</comment>
<keyword evidence="13" id="KW-1185">Reference proteome</keyword>
<comment type="subcellular location">
    <subcellularLocation>
        <location evidence="10">Cell inner membrane</location>
        <topology evidence="10">Multi-pass membrane protein</topology>
    </subcellularLocation>
    <subcellularLocation>
        <location evidence="1">Cell membrane</location>
        <topology evidence="1">Multi-pass membrane protein</topology>
    </subcellularLocation>
</comment>
<sequence>MFKKILSVGGWTLVSRITGFVRDVVMAAIMGAGPITDAFVVAFRLPNHFRAIFGEGAFNAAFVPTYGRVNETEGAARAAAFANRVYTLMLAVQALLLLVALAAMPAFVSVLAPGLRPETFELAVTLTRITFPYLLLITLVTLISAVLNARDRFWAAAAAPILLNLSMIAMLAVAWLFPTAGHAAALGVLLSGALQLGLVWWDAARAGLAPRLANPRGDPEMGGFFKRLGPAVIGSAGIQIAMFADTIIGSLLPTGALSSLYYAERLYQLPLGVVGIAAGTVLLPTMSRLVAAGDPAGAHAAQNRAVGFTLALAAPCAVAFLVLPDLVMAALFQRGAFDAAAAARSGEVLAAYAVGLPAAVIIRSVTASFYARGDTTTPLWASLAGYGVNVALKLVLIGPFGVAGLALATSVGAWINVGVLWFLAVRRDFAAPSRALAKTLAGIGLSCALLAALAAFGRAPVATALTPLGPLRDIGTLGALGLAGLLLYGAALALCLRLFGLRLRRI</sequence>
<evidence type="ECO:0000256" key="3">
    <source>
        <dbReference type="ARBA" id="ARBA00022692"/>
    </source>
</evidence>
<feature type="transmembrane region" description="Helical" evidence="10">
    <location>
        <begin position="154"/>
        <end position="177"/>
    </location>
</feature>
<feature type="transmembrane region" description="Helical" evidence="10">
    <location>
        <begin position="390"/>
        <end position="423"/>
    </location>
</feature>
<dbReference type="Proteomes" id="UP000564885">
    <property type="component" value="Unassembled WGS sequence"/>
</dbReference>
<evidence type="ECO:0000256" key="6">
    <source>
        <dbReference type="ARBA" id="ARBA00022989"/>
    </source>
</evidence>
<evidence type="ECO:0000256" key="11">
    <source>
        <dbReference type="PIRNR" id="PIRNR002869"/>
    </source>
</evidence>
<comment type="pathway">
    <text evidence="10">Cell wall biogenesis; peptidoglycan biosynthesis.</text>
</comment>
<feature type="transmembrane region" description="Helical" evidence="10">
    <location>
        <begin position="266"/>
        <end position="285"/>
    </location>
</feature>
<name>A0A849I8E3_9HYPH</name>
<feature type="transmembrane region" description="Helical" evidence="10">
    <location>
        <begin position="435"/>
        <end position="457"/>
    </location>
</feature>
<organism evidence="12 13">
    <name type="scientific">Enterovirga aerilata</name>
    <dbReference type="NCBI Taxonomy" id="2730920"/>
    <lineage>
        <taxon>Bacteria</taxon>
        <taxon>Pseudomonadati</taxon>
        <taxon>Pseudomonadota</taxon>
        <taxon>Alphaproteobacteria</taxon>
        <taxon>Hyphomicrobiales</taxon>
        <taxon>Methylobacteriaceae</taxon>
        <taxon>Enterovirga</taxon>
    </lineage>
</organism>
<accession>A0A849I8E3</accession>
<dbReference type="AlphaFoldDB" id="A0A849I8E3"/>
<feature type="transmembrane region" description="Helical" evidence="10">
    <location>
        <begin position="85"/>
        <end position="109"/>
    </location>
</feature>
<dbReference type="GO" id="GO:0005886">
    <property type="term" value="C:plasma membrane"/>
    <property type="evidence" value="ECO:0007669"/>
    <property type="project" value="UniProtKB-SubCell"/>
</dbReference>
<reference evidence="12 13" key="1">
    <citation type="submission" date="2020-04" db="EMBL/GenBank/DDBJ databases">
        <title>Enterovirga sp. isolate from soil.</title>
        <authorList>
            <person name="Chea S."/>
            <person name="Kim D.-U."/>
        </authorList>
    </citation>
    <scope>NUCLEOTIDE SEQUENCE [LARGE SCALE GENOMIC DNA]</scope>
    <source>
        <strain evidence="12 13">DB1703</strain>
    </source>
</reference>
<dbReference type="InterPro" id="IPR004268">
    <property type="entry name" value="MurJ"/>
</dbReference>
<keyword evidence="7 10" id="KW-0472">Membrane</keyword>
<dbReference type="Pfam" id="PF03023">
    <property type="entry name" value="MurJ"/>
    <property type="match status" value="1"/>
</dbReference>
<dbReference type="GO" id="GO:0015648">
    <property type="term" value="F:lipid-linked peptidoglycan transporter activity"/>
    <property type="evidence" value="ECO:0007669"/>
    <property type="project" value="UniProtKB-UniRule"/>
</dbReference>
<keyword evidence="10" id="KW-0997">Cell inner membrane</keyword>
<keyword evidence="2 10" id="KW-1003">Cell membrane</keyword>
<evidence type="ECO:0000313" key="13">
    <source>
        <dbReference type="Proteomes" id="UP000564885"/>
    </source>
</evidence>
<dbReference type="NCBIfam" id="TIGR01695">
    <property type="entry name" value="murJ_mviN"/>
    <property type="match status" value="1"/>
</dbReference>
<dbReference type="GO" id="GO:0071555">
    <property type="term" value="P:cell wall organization"/>
    <property type="evidence" value="ECO:0007669"/>
    <property type="project" value="UniProtKB-UniRule"/>
</dbReference>
<comment type="caution">
    <text evidence="12">The sequence shown here is derived from an EMBL/GenBank/DDBJ whole genome shotgun (WGS) entry which is preliminary data.</text>
</comment>
<evidence type="ECO:0000256" key="4">
    <source>
        <dbReference type="ARBA" id="ARBA00022960"/>
    </source>
</evidence>
<dbReference type="EMBL" id="JABEPP010000002">
    <property type="protein sequence ID" value="NNM72679.1"/>
    <property type="molecule type" value="Genomic_DNA"/>
</dbReference>
<keyword evidence="6 10" id="KW-1133">Transmembrane helix</keyword>